<organism evidence="2 3">
    <name type="scientific">Candidatus Kapaibacterium thiocyanatum</name>
    <dbReference type="NCBI Taxonomy" id="1895771"/>
    <lineage>
        <taxon>Bacteria</taxon>
        <taxon>Pseudomonadati</taxon>
        <taxon>Candidatus Kapaibacteriota</taxon>
        <taxon>Candidatus Kapaibacteriia</taxon>
        <taxon>Candidatus Kapaibacteriales</taxon>
        <taxon>Candidatus Kapaibacteriaceae</taxon>
        <taxon>Candidatus Kapaibacterium</taxon>
    </lineage>
</organism>
<keyword evidence="1" id="KW-1133">Transmembrane helix</keyword>
<protein>
    <submittedName>
        <fullName evidence="2">Uncharacterized protein</fullName>
    </submittedName>
</protein>
<proteinExistence type="predicted"/>
<dbReference type="Proteomes" id="UP000184233">
    <property type="component" value="Unassembled WGS sequence"/>
</dbReference>
<name>A0A1M3KYX4_9BACT</name>
<accession>A0A1M3KYX4</accession>
<keyword evidence="1" id="KW-0472">Membrane</keyword>
<dbReference type="STRING" id="1895771.BGO89_06875"/>
<keyword evidence="1" id="KW-0812">Transmembrane</keyword>
<dbReference type="AlphaFoldDB" id="A0A1M3KYX4"/>
<comment type="caution">
    <text evidence="2">The sequence shown here is derived from an EMBL/GenBank/DDBJ whole genome shotgun (WGS) entry which is preliminary data.</text>
</comment>
<evidence type="ECO:0000313" key="3">
    <source>
        <dbReference type="Proteomes" id="UP000184233"/>
    </source>
</evidence>
<sequence length="277" mass="29342">MSYYASSLGNCLGPSPSGETNLSGLPETAFTLRFGSAPPYADTLEKAVQLVYVRSNYNRNTTNNRGSLPGFPTEYYSKGLVQDVMDQYRRFSGTGTAAHLTTVTISTPAAADTYGQVTTALMPRYPGASVEVTRAILRDWFYATIDGKSKPSLLLPAAQRYPTPGALAMLALEDEQRKVQEQKAELEKETFFGRIGAAVTNLFSAPGELASAATTTAKVAGIGVAVIGVGALGLIGWAVAGKIKQFDVNRAYGESQRTARTIGPDVARVAVTKGLAA</sequence>
<gene>
    <name evidence="2" type="ORF">BGO89_06875</name>
</gene>
<evidence type="ECO:0000313" key="2">
    <source>
        <dbReference type="EMBL" id="OJX57689.1"/>
    </source>
</evidence>
<feature type="transmembrane region" description="Helical" evidence="1">
    <location>
        <begin position="219"/>
        <end position="240"/>
    </location>
</feature>
<evidence type="ECO:0000256" key="1">
    <source>
        <dbReference type="SAM" id="Phobius"/>
    </source>
</evidence>
<reference evidence="2 3" key="1">
    <citation type="submission" date="2016-09" db="EMBL/GenBank/DDBJ databases">
        <title>Genome-resolved meta-omics ties microbial dynamics to process performance in biotechnology for thiocyanate degradation.</title>
        <authorList>
            <person name="Kantor R.S."/>
            <person name="Huddy R.J."/>
            <person name="Iyer R."/>
            <person name="Thomas B.C."/>
            <person name="Brown C.T."/>
            <person name="Anantharaman K."/>
            <person name="Tringe S."/>
            <person name="Hettich R.L."/>
            <person name="Harrison S.T."/>
            <person name="Banfield J.F."/>
        </authorList>
    </citation>
    <scope>NUCLEOTIDE SEQUENCE [LARGE SCALE GENOMIC DNA]</scope>
    <source>
        <strain evidence="2">59-99</strain>
    </source>
</reference>
<dbReference type="EMBL" id="MKVH01000021">
    <property type="protein sequence ID" value="OJX57689.1"/>
    <property type="molecule type" value="Genomic_DNA"/>
</dbReference>